<keyword evidence="4 5" id="KW-0408">Iron</keyword>
<dbReference type="SUPFAM" id="SSF47240">
    <property type="entry name" value="Ferritin-like"/>
    <property type="match status" value="1"/>
</dbReference>
<dbReference type="GO" id="GO:0008198">
    <property type="term" value="F:ferrous iron binding"/>
    <property type="evidence" value="ECO:0007669"/>
    <property type="project" value="TreeGrafter"/>
</dbReference>
<dbReference type="eggNOG" id="COG1528">
    <property type="taxonomic scope" value="Bacteria"/>
</dbReference>
<dbReference type="InterPro" id="IPR012347">
    <property type="entry name" value="Ferritin-like"/>
</dbReference>
<dbReference type="OrthoDB" id="560944at2"/>
<dbReference type="GO" id="GO:0016491">
    <property type="term" value="F:oxidoreductase activity"/>
    <property type="evidence" value="ECO:0007669"/>
    <property type="project" value="UniProtKB-KW"/>
</dbReference>
<dbReference type="RefSeq" id="WP_011125034.1">
    <property type="nucleotide sequence ID" value="NC_005042.1"/>
</dbReference>
<reference evidence="8 9" key="1">
    <citation type="journal article" date="2003" name="Proc. Natl. Acad. Sci. U.S.A.">
        <title>Genome sequence of the cyanobacterium Prochlorococcus marinus SS120, a nearly minimal oxyphototrophic genome.</title>
        <authorList>
            <person name="Dufresne A."/>
            <person name="Salanoubat M."/>
            <person name="Partensky F."/>
            <person name="Artiguenave F."/>
            <person name="Axmann I.M."/>
            <person name="Barbe V."/>
            <person name="Duprat S."/>
            <person name="Galperin M.Y."/>
            <person name="Koonin E.V."/>
            <person name="Le Gall F."/>
            <person name="Makarova K.S."/>
            <person name="Ostrowski M."/>
            <person name="Oztas S."/>
            <person name="Robert C."/>
            <person name="Rogozin I.B."/>
            <person name="Scanlan D.J."/>
            <person name="Tandeau de Marsac N."/>
            <person name="Weissenbach J."/>
            <person name="Wincker P."/>
            <person name="Wolf Y.I."/>
            <person name="Hess W.R."/>
        </authorList>
    </citation>
    <scope>NUCLEOTIDE SEQUENCE [LARGE SCALE GENOMIC DNA]</scope>
    <source>
        <strain evidence="9">SARG / CCMP1375 / SS120</strain>
    </source>
</reference>
<feature type="binding site" evidence="5">
    <location>
        <position position="116"/>
    </location>
    <ligand>
        <name>Fe cation</name>
        <dbReference type="ChEBI" id="CHEBI:24875"/>
        <label>1</label>
    </ligand>
</feature>
<dbReference type="InterPro" id="IPR001519">
    <property type="entry name" value="Ferritin"/>
</dbReference>
<protein>
    <recommendedName>
        <fullName evidence="6">Ferritin</fullName>
        <ecNumber evidence="6">1.16.3.2</ecNumber>
    </recommendedName>
</protein>
<evidence type="ECO:0000256" key="3">
    <source>
        <dbReference type="ARBA" id="ARBA00023002"/>
    </source>
</evidence>
<proteinExistence type="inferred from homology"/>
<organism evidence="8 9">
    <name type="scientific">Prochlorococcus marinus (strain SARG / CCMP1375 / SS120)</name>
    <dbReference type="NCBI Taxonomy" id="167539"/>
    <lineage>
        <taxon>Bacteria</taxon>
        <taxon>Bacillati</taxon>
        <taxon>Cyanobacteriota</taxon>
        <taxon>Cyanophyceae</taxon>
        <taxon>Synechococcales</taxon>
        <taxon>Prochlorococcaceae</taxon>
        <taxon>Prochlorococcus</taxon>
    </lineage>
</organism>
<dbReference type="Pfam" id="PF00210">
    <property type="entry name" value="Ferritin"/>
    <property type="match status" value="1"/>
</dbReference>
<dbReference type="PATRIC" id="fig|167539.5.peg.931"/>
<dbReference type="EC" id="1.16.3.2" evidence="6"/>
<dbReference type="EnsemblBacteria" id="AAP99926">
    <property type="protein sequence ID" value="AAP99926"/>
    <property type="gene ID" value="Pro_0882"/>
</dbReference>
<evidence type="ECO:0000256" key="4">
    <source>
        <dbReference type="ARBA" id="ARBA00023004"/>
    </source>
</evidence>
<evidence type="ECO:0000256" key="5">
    <source>
        <dbReference type="PIRSR" id="PIRSR601519-1"/>
    </source>
</evidence>
<accession>Q7VC60</accession>
<keyword evidence="3" id="KW-0560">Oxidoreductase</keyword>
<keyword evidence="6" id="KW-0963">Cytoplasm</keyword>
<evidence type="ECO:0000256" key="1">
    <source>
        <dbReference type="ARBA" id="ARBA00022434"/>
    </source>
</evidence>
<sequence>MADTTLKRLNMTSSSAGRAIAQPMDPALVEMLYHHLTMERNASAQYFAISIWFLERDLRGFSDYFKKESLSEHEHSSKFANYLVARGQTVVLHDLAAPKQEWESIEEVISDSFQLESDVTTSVQQIYSTAERSSDTRTNVFLDPIIDNQTKSEDDFAYLLSRVKLANNEASAILIIDGELS</sequence>
<evidence type="ECO:0000256" key="2">
    <source>
        <dbReference type="ARBA" id="ARBA00022723"/>
    </source>
</evidence>
<dbReference type="PANTHER" id="PTHR11431">
    <property type="entry name" value="FERRITIN"/>
    <property type="match status" value="1"/>
</dbReference>
<dbReference type="GO" id="GO:0006826">
    <property type="term" value="P:iron ion transport"/>
    <property type="evidence" value="ECO:0007669"/>
    <property type="project" value="InterPro"/>
</dbReference>
<dbReference type="KEGG" id="pma:Pro_0882"/>
<dbReference type="GO" id="GO:0008199">
    <property type="term" value="F:ferric iron binding"/>
    <property type="evidence" value="ECO:0007669"/>
    <property type="project" value="InterPro"/>
</dbReference>
<dbReference type="InterPro" id="IPR041719">
    <property type="entry name" value="Ferritin_prok"/>
</dbReference>
<dbReference type="InterPro" id="IPR008331">
    <property type="entry name" value="Ferritin_DPS_dom"/>
</dbReference>
<dbReference type="AlphaFoldDB" id="Q7VC60"/>
<name>Q7VC60_PROMA</name>
<gene>
    <name evidence="8" type="primary">ftn</name>
    <name evidence="8" type="ordered locus">Pro_0882</name>
</gene>
<feature type="binding site" evidence="5">
    <location>
        <position position="39"/>
    </location>
    <ligand>
        <name>Fe cation</name>
        <dbReference type="ChEBI" id="CHEBI:24875"/>
        <label>1</label>
    </ligand>
</feature>
<feature type="domain" description="Ferritin-like diiron" evidence="7">
    <location>
        <begin position="22"/>
        <end position="167"/>
    </location>
</feature>
<dbReference type="HOGENOM" id="CLU_065681_1_2_3"/>
<dbReference type="GO" id="GO:0006879">
    <property type="term" value="P:intracellular iron ion homeostasis"/>
    <property type="evidence" value="ECO:0007669"/>
    <property type="project" value="UniProtKB-KW"/>
</dbReference>
<dbReference type="GO" id="GO:0005737">
    <property type="term" value="C:cytoplasm"/>
    <property type="evidence" value="ECO:0007669"/>
    <property type="project" value="UniProtKB-SubCell"/>
</dbReference>
<dbReference type="Gene3D" id="1.20.1260.10">
    <property type="match status" value="1"/>
</dbReference>
<dbReference type="InterPro" id="IPR009078">
    <property type="entry name" value="Ferritin-like_SF"/>
</dbReference>
<dbReference type="PANTHER" id="PTHR11431:SF75">
    <property type="entry name" value="FERRITIN"/>
    <property type="match status" value="1"/>
</dbReference>
<feature type="binding site" evidence="5">
    <location>
        <position position="149"/>
    </location>
    <ligand>
        <name>Fe cation</name>
        <dbReference type="ChEBI" id="CHEBI:24875"/>
        <label>1</label>
    </ligand>
</feature>
<evidence type="ECO:0000259" key="7">
    <source>
        <dbReference type="PROSITE" id="PS50905"/>
    </source>
</evidence>
<feature type="binding site" evidence="5">
    <location>
        <position position="75"/>
    </location>
    <ligand>
        <name>Fe cation</name>
        <dbReference type="ChEBI" id="CHEBI:24875"/>
        <label>1</label>
    </ligand>
</feature>
<keyword evidence="2 5" id="KW-0479">Metal-binding</keyword>
<dbReference type="STRING" id="167539.Pro_0882"/>
<comment type="subcellular location">
    <subcellularLocation>
        <location evidence="6">Cytoplasm</location>
    </subcellularLocation>
</comment>
<evidence type="ECO:0000256" key="6">
    <source>
        <dbReference type="RuleBase" id="RU361145"/>
    </source>
</evidence>
<evidence type="ECO:0000313" key="9">
    <source>
        <dbReference type="Proteomes" id="UP000001420"/>
    </source>
</evidence>
<dbReference type="InterPro" id="IPR009040">
    <property type="entry name" value="Ferritin-like_diiron"/>
</dbReference>
<evidence type="ECO:0000313" key="8">
    <source>
        <dbReference type="EMBL" id="AAP99926.1"/>
    </source>
</evidence>
<comment type="similarity">
    <text evidence="6">Belongs to the ferritin family. Prokaryotic subfamily.</text>
</comment>
<feature type="binding site" evidence="5">
    <location>
        <position position="72"/>
    </location>
    <ligand>
        <name>Fe cation</name>
        <dbReference type="ChEBI" id="CHEBI:24875"/>
        <label>1</label>
    </ligand>
</feature>
<comment type="function">
    <text evidence="6">Iron-storage protein.</text>
</comment>
<keyword evidence="1 6" id="KW-0409">Iron storage</keyword>
<dbReference type="EMBL" id="AE017126">
    <property type="protein sequence ID" value="AAP99926.1"/>
    <property type="molecule type" value="Genomic_DNA"/>
</dbReference>
<dbReference type="PROSITE" id="PS50905">
    <property type="entry name" value="FERRITIN_LIKE"/>
    <property type="match status" value="1"/>
</dbReference>
<dbReference type="Proteomes" id="UP000001420">
    <property type="component" value="Chromosome"/>
</dbReference>
<comment type="catalytic activity">
    <reaction evidence="6">
        <text>4 Fe(2+) + O2 + 6 H2O = 4 iron(III) oxide-hydroxide + 12 H(+)</text>
        <dbReference type="Rhea" id="RHEA:11972"/>
        <dbReference type="ChEBI" id="CHEBI:15377"/>
        <dbReference type="ChEBI" id="CHEBI:15378"/>
        <dbReference type="ChEBI" id="CHEBI:15379"/>
        <dbReference type="ChEBI" id="CHEBI:29033"/>
        <dbReference type="ChEBI" id="CHEBI:78619"/>
        <dbReference type="EC" id="1.16.3.2"/>
    </reaction>
</comment>
<dbReference type="CDD" id="cd01055">
    <property type="entry name" value="Nonheme_Ferritin"/>
    <property type="match status" value="1"/>
</dbReference>
<keyword evidence="9" id="KW-1185">Reference proteome</keyword>